<protein>
    <submittedName>
        <fullName evidence="2">Uncharacterized protein</fullName>
    </submittedName>
</protein>
<accession>X1BR31</accession>
<evidence type="ECO:0000313" key="2">
    <source>
        <dbReference type="EMBL" id="GAG98219.1"/>
    </source>
</evidence>
<reference evidence="2" key="1">
    <citation type="journal article" date="2014" name="Front. Microbiol.">
        <title>High frequency of phylogenetically diverse reductive dehalogenase-homologous genes in deep subseafloor sedimentary metagenomes.</title>
        <authorList>
            <person name="Kawai M."/>
            <person name="Futagami T."/>
            <person name="Toyoda A."/>
            <person name="Takaki Y."/>
            <person name="Nishi S."/>
            <person name="Hori S."/>
            <person name="Arai W."/>
            <person name="Tsubouchi T."/>
            <person name="Morono Y."/>
            <person name="Uchiyama I."/>
            <person name="Ito T."/>
            <person name="Fujiyama A."/>
            <person name="Inagaki F."/>
            <person name="Takami H."/>
        </authorList>
    </citation>
    <scope>NUCLEOTIDE SEQUENCE</scope>
    <source>
        <strain evidence="2">Expedition CK06-06</strain>
    </source>
</reference>
<evidence type="ECO:0000256" key="1">
    <source>
        <dbReference type="SAM" id="MobiDB-lite"/>
    </source>
</evidence>
<sequence length="43" mass="4602">MQLPVDNDPFIDASDDESDASKPTCYNAKTYPVAGGDPPKFSP</sequence>
<organism evidence="2">
    <name type="scientific">marine sediment metagenome</name>
    <dbReference type="NCBI Taxonomy" id="412755"/>
    <lineage>
        <taxon>unclassified sequences</taxon>
        <taxon>metagenomes</taxon>
        <taxon>ecological metagenomes</taxon>
    </lineage>
</organism>
<feature type="region of interest" description="Disordered" evidence="1">
    <location>
        <begin position="1"/>
        <end position="43"/>
    </location>
</feature>
<comment type="caution">
    <text evidence="2">The sequence shown here is derived from an EMBL/GenBank/DDBJ whole genome shotgun (WGS) entry which is preliminary data.</text>
</comment>
<proteinExistence type="predicted"/>
<dbReference type="AlphaFoldDB" id="X1BR31"/>
<gene>
    <name evidence="2" type="ORF">S01H4_43353</name>
</gene>
<dbReference type="EMBL" id="BART01023908">
    <property type="protein sequence ID" value="GAG98219.1"/>
    <property type="molecule type" value="Genomic_DNA"/>
</dbReference>
<name>X1BR31_9ZZZZ</name>